<dbReference type="InterPro" id="IPR016169">
    <property type="entry name" value="FAD-bd_PCMH_sub2"/>
</dbReference>
<dbReference type="AlphaFoldDB" id="A0A928VXM7"/>
<keyword evidence="2" id="KW-0285">Flavoprotein</keyword>
<dbReference type="SUPFAM" id="SSF55103">
    <property type="entry name" value="FAD-linked oxidases, C-terminal domain"/>
    <property type="match status" value="1"/>
</dbReference>
<dbReference type="GO" id="GO:0071949">
    <property type="term" value="F:FAD binding"/>
    <property type="evidence" value="ECO:0007669"/>
    <property type="project" value="InterPro"/>
</dbReference>
<proteinExistence type="predicted"/>
<dbReference type="InterPro" id="IPR006094">
    <property type="entry name" value="Oxid_FAD_bind_N"/>
</dbReference>
<dbReference type="Pfam" id="PF01565">
    <property type="entry name" value="FAD_binding_4"/>
    <property type="match status" value="1"/>
</dbReference>
<accession>A0A928VXM7</accession>
<dbReference type="EMBL" id="JADEXN010000023">
    <property type="protein sequence ID" value="MBE9039665.1"/>
    <property type="molecule type" value="Genomic_DNA"/>
</dbReference>
<dbReference type="Gene3D" id="1.10.45.10">
    <property type="entry name" value="Vanillyl-alcohol Oxidase, Chain A, domain 4"/>
    <property type="match status" value="1"/>
</dbReference>
<dbReference type="InterPro" id="IPR016166">
    <property type="entry name" value="FAD-bd_PCMH"/>
</dbReference>
<evidence type="ECO:0000313" key="7">
    <source>
        <dbReference type="Proteomes" id="UP000621799"/>
    </source>
</evidence>
<dbReference type="PROSITE" id="PS51387">
    <property type="entry name" value="FAD_PCMH"/>
    <property type="match status" value="1"/>
</dbReference>
<comment type="caution">
    <text evidence="6">The sequence shown here is derived from an EMBL/GenBank/DDBJ whole genome shotgun (WGS) entry which is preliminary data.</text>
</comment>
<comment type="cofactor">
    <cofactor evidence="1">
        <name>FAD</name>
        <dbReference type="ChEBI" id="CHEBI:57692"/>
    </cofactor>
</comment>
<organism evidence="6 7">
    <name type="scientific">Zarconia navalis LEGE 11467</name>
    <dbReference type="NCBI Taxonomy" id="1828826"/>
    <lineage>
        <taxon>Bacteria</taxon>
        <taxon>Bacillati</taxon>
        <taxon>Cyanobacteriota</taxon>
        <taxon>Cyanophyceae</taxon>
        <taxon>Oscillatoriophycideae</taxon>
        <taxon>Oscillatoriales</taxon>
        <taxon>Oscillatoriales incertae sedis</taxon>
        <taxon>Zarconia</taxon>
        <taxon>Zarconia navalis</taxon>
    </lineage>
</organism>
<evidence type="ECO:0000313" key="6">
    <source>
        <dbReference type="EMBL" id="MBE9039665.1"/>
    </source>
</evidence>
<evidence type="ECO:0000256" key="3">
    <source>
        <dbReference type="ARBA" id="ARBA00022827"/>
    </source>
</evidence>
<feature type="domain" description="FAD-binding PCMH-type" evidence="5">
    <location>
        <begin position="37"/>
        <end position="216"/>
    </location>
</feature>
<evidence type="ECO:0000256" key="2">
    <source>
        <dbReference type="ARBA" id="ARBA00022630"/>
    </source>
</evidence>
<dbReference type="InterPro" id="IPR016171">
    <property type="entry name" value="Vanillyl_alc_oxidase_C-sub2"/>
</dbReference>
<evidence type="ECO:0000259" key="5">
    <source>
        <dbReference type="PROSITE" id="PS51387"/>
    </source>
</evidence>
<dbReference type="GO" id="GO:0016491">
    <property type="term" value="F:oxidoreductase activity"/>
    <property type="evidence" value="ECO:0007669"/>
    <property type="project" value="UniProtKB-KW"/>
</dbReference>
<dbReference type="RefSeq" id="WP_264319923.1">
    <property type="nucleotide sequence ID" value="NZ_JADEXN010000023.1"/>
</dbReference>
<dbReference type="PANTHER" id="PTHR11748">
    <property type="entry name" value="D-LACTATE DEHYDROGENASE"/>
    <property type="match status" value="1"/>
</dbReference>
<dbReference type="SUPFAM" id="SSF56176">
    <property type="entry name" value="FAD-binding/transporter-associated domain-like"/>
    <property type="match status" value="1"/>
</dbReference>
<evidence type="ECO:0000256" key="4">
    <source>
        <dbReference type="ARBA" id="ARBA00023002"/>
    </source>
</evidence>
<protein>
    <submittedName>
        <fullName evidence="6">FAD-binding oxidoreductase</fullName>
    </submittedName>
</protein>
<dbReference type="InterPro" id="IPR016164">
    <property type="entry name" value="FAD-linked_Oxase-like_C"/>
</dbReference>
<reference evidence="6" key="1">
    <citation type="submission" date="2020-10" db="EMBL/GenBank/DDBJ databases">
        <authorList>
            <person name="Castelo-Branco R."/>
            <person name="Eusebio N."/>
            <person name="Adriana R."/>
            <person name="Vieira A."/>
            <person name="Brugerolle De Fraissinette N."/>
            <person name="Rezende De Castro R."/>
            <person name="Schneider M.P."/>
            <person name="Vasconcelos V."/>
            <person name="Leao P.N."/>
        </authorList>
    </citation>
    <scope>NUCLEOTIDE SEQUENCE</scope>
    <source>
        <strain evidence="6">LEGE 11467</strain>
    </source>
</reference>
<keyword evidence="4" id="KW-0560">Oxidoreductase</keyword>
<gene>
    <name evidence="6" type="ORF">IQ235_02500</name>
</gene>
<keyword evidence="3" id="KW-0274">FAD</keyword>
<sequence>MGAIAAELTKIIDRDRICQWEDLPPEKCQQILAAVTPQTQPELLVSPQTPAELGQVMALAKRNRWRVLPTGGGSKLHWGGLADGANLVVSTQRLNRVIDYAVEEFTLTVEAGVKLADIQNLLAQNNQFLAIDPAYANQATIGGIVATGDGGSWRHRYNSVRDQLLGISFCRHDGELVKAGGRVVKNVAGYDLMKLLTGSYGTLGIATQVTFRLYPIPEASATLVLTGTADGIATAAQTILSSALTPTAIDLLSTGSIAALEVGDGLGLMVRFQSLPESVTEQCDRVVEVAQKLGLQHQNYRDDAETDLWQRSRILMESGDRETQMTGKMGVIPTEAVNILTLLDKLLPENAIGIIHAGSGLGRVQINGKDGQLYLDRVARLRSGCEKASGFLSILEAPVSVKPKLDIWGYSGNAIEIMKTIKNKFDPKNILNPDRFLV</sequence>
<dbReference type="PANTHER" id="PTHR11748:SF103">
    <property type="entry name" value="GLYCOLATE OXIDASE SUBUNIT GLCE"/>
    <property type="match status" value="1"/>
</dbReference>
<evidence type="ECO:0000256" key="1">
    <source>
        <dbReference type="ARBA" id="ARBA00001974"/>
    </source>
</evidence>
<dbReference type="InterPro" id="IPR036318">
    <property type="entry name" value="FAD-bd_PCMH-like_sf"/>
</dbReference>
<name>A0A928VXM7_9CYAN</name>
<keyword evidence="7" id="KW-1185">Reference proteome</keyword>
<dbReference type="Pfam" id="PF02913">
    <property type="entry name" value="FAD-oxidase_C"/>
    <property type="match status" value="1"/>
</dbReference>
<dbReference type="Gene3D" id="3.30.465.10">
    <property type="match status" value="1"/>
</dbReference>
<dbReference type="Proteomes" id="UP000621799">
    <property type="component" value="Unassembled WGS sequence"/>
</dbReference>
<dbReference type="InterPro" id="IPR004113">
    <property type="entry name" value="FAD-bd_oxidored_4_C"/>
</dbReference>